<dbReference type="SMART" id="SM00207">
    <property type="entry name" value="TNF"/>
    <property type="match status" value="1"/>
</dbReference>
<feature type="domain" description="THD" evidence="3">
    <location>
        <begin position="87"/>
        <end position="216"/>
    </location>
</feature>
<evidence type="ECO:0000313" key="4">
    <source>
        <dbReference type="Proteomes" id="UP001652741"/>
    </source>
</evidence>
<dbReference type="GO" id="GO:0016020">
    <property type="term" value="C:membrane"/>
    <property type="evidence" value="ECO:0007669"/>
    <property type="project" value="InterPro"/>
</dbReference>
<proteinExistence type="inferred from homology"/>
<comment type="similarity">
    <text evidence="1">Belongs to the tumor necrosis factor family.</text>
</comment>
<dbReference type="KEGG" id="sasa:106606848"/>
<dbReference type="AlphaFoldDB" id="A0A1S3S2W3"/>
<organism evidence="4 5">
    <name type="scientific">Salmo salar</name>
    <name type="common">Atlantic salmon</name>
    <dbReference type="NCBI Taxonomy" id="8030"/>
    <lineage>
        <taxon>Eukaryota</taxon>
        <taxon>Metazoa</taxon>
        <taxon>Chordata</taxon>
        <taxon>Craniata</taxon>
        <taxon>Vertebrata</taxon>
        <taxon>Euteleostomi</taxon>
        <taxon>Actinopterygii</taxon>
        <taxon>Neopterygii</taxon>
        <taxon>Teleostei</taxon>
        <taxon>Protacanthopterygii</taxon>
        <taxon>Salmoniformes</taxon>
        <taxon>Salmonidae</taxon>
        <taxon>Salmoninae</taxon>
        <taxon>Salmo</taxon>
    </lineage>
</organism>
<sequence length="220" mass="24144">MMPQQSMDRCEVSENCHHLSPGAQGSQRRLVSGLLLWVGLLTVSHVVSITLLVITRPHALPLPEIVSAPKPTADTSPSIPLEPQRVPWQMLTFEPTSIGDNDVSVVRSVIKWKTQSKANHFVSLKDGSLTINQDGCYFLYLQVTLETPEVSGQHIVRVNKTNRVLLEVRMTNTSLSTGFLGRAVDLAASDNLTVTVSPIARINTTYTATYLGIIGPKLYL</sequence>
<dbReference type="Gene3D" id="2.60.120.40">
    <property type="match status" value="1"/>
</dbReference>
<dbReference type="InterPro" id="IPR042380">
    <property type="entry name" value="TNFSF18"/>
</dbReference>
<dbReference type="PROSITE" id="PS50049">
    <property type="entry name" value="THD_2"/>
    <property type="match status" value="1"/>
</dbReference>
<dbReference type="Pfam" id="PF00229">
    <property type="entry name" value="TNF"/>
    <property type="match status" value="1"/>
</dbReference>
<dbReference type="InterPro" id="IPR008983">
    <property type="entry name" value="Tumour_necrosis_fac-like_dom"/>
</dbReference>
<dbReference type="GO" id="GO:0005164">
    <property type="term" value="F:tumor necrosis factor receptor binding"/>
    <property type="evidence" value="ECO:0007669"/>
    <property type="project" value="InterPro"/>
</dbReference>
<dbReference type="PANTHER" id="PTHR15267:SF1">
    <property type="entry name" value="TUMOR NECROSIS FACTOR LIGAND SUPERFAMILY MEMBER 18"/>
    <property type="match status" value="1"/>
</dbReference>
<keyword evidence="2" id="KW-1133">Transmembrane helix</keyword>
<evidence type="ECO:0000313" key="5">
    <source>
        <dbReference type="RefSeq" id="XP_014058711.1"/>
    </source>
</evidence>
<dbReference type="Proteomes" id="UP001652741">
    <property type="component" value="Chromosome ssa06"/>
</dbReference>
<dbReference type="InterPro" id="IPR006052">
    <property type="entry name" value="TNF_dom"/>
</dbReference>
<accession>A0A1S3S2W3</accession>
<reference evidence="5" key="1">
    <citation type="submission" date="2025-08" db="UniProtKB">
        <authorList>
            <consortium name="RefSeq"/>
        </authorList>
    </citation>
    <scope>IDENTIFICATION</scope>
</reference>
<name>A0A1S3S2W3_SALSA</name>
<dbReference type="Bgee" id="ENSSSAG00000049788">
    <property type="expression patterns" value="Expressed in head kidney and 9 other cell types or tissues"/>
</dbReference>
<dbReference type="GO" id="GO:0033209">
    <property type="term" value="P:tumor necrosis factor-mediated signaling pathway"/>
    <property type="evidence" value="ECO:0007669"/>
    <property type="project" value="InterPro"/>
</dbReference>
<evidence type="ECO:0000256" key="2">
    <source>
        <dbReference type="SAM" id="Phobius"/>
    </source>
</evidence>
<dbReference type="STRING" id="8030.ENSSSAP00000049757"/>
<keyword evidence="4" id="KW-1185">Reference proteome</keyword>
<evidence type="ECO:0000256" key="1">
    <source>
        <dbReference type="ARBA" id="ARBA00008670"/>
    </source>
</evidence>
<dbReference type="OMA" id="ITVGHIN"/>
<protein>
    <submittedName>
        <fullName evidence="5">Uncharacterized protein tnfsf18</fullName>
    </submittedName>
</protein>
<feature type="transmembrane region" description="Helical" evidence="2">
    <location>
        <begin position="34"/>
        <end position="54"/>
    </location>
</feature>
<evidence type="ECO:0000259" key="3">
    <source>
        <dbReference type="PROSITE" id="PS50049"/>
    </source>
</evidence>
<dbReference type="SUPFAM" id="SSF49842">
    <property type="entry name" value="TNF-like"/>
    <property type="match status" value="1"/>
</dbReference>
<keyword evidence="2" id="KW-0472">Membrane</keyword>
<dbReference type="PaxDb" id="8030-ENSSSAP00000049757"/>
<keyword evidence="2" id="KW-0812">Transmembrane</keyword>
<dbReference type="RefSeq" id="XP_014058711.1">
    <property type="nucleotide sequence ID" value="XM_014203236.2"/>
</dbReference>
<dbReference type="PANTHER" id="PTHR15267">
    <property type="entry name" value="TUMOR NECROSIS FACTOR LIGAND SUPERFAMILY MEMBER 18"/>
    <property type="match status" value="1"/>
</dbReference>
<dbReference type="OrthoDB" id="9904331at2759"/>
<dbReference type="GO" id="GO:0002309">
    <property type="term" value="P:T cell proliferation involved in immune response"/>
    <property type="evidence" value="ECO:0007669"/>
    <property type="project" value="InterPro"/>
</dbReference>
<gene>
    <name evidence="5" type="primary">tnfsf18</name>
</gene>